<feature type="signal peptide" evidence="1">
    <location>
        <begin position="1"/>
        <end position="22"/>
    </location>
</feature>
<keyword evidence="1" id="KW-0732">Signal</keyword>
<sequence>MKKSLVALMCAGALSASLFVGCGSTDEAATEQTQATETTESTTEEAAPAAVAAEGELLTGIGTSVAIDSSADATADADGTAQVDATIAAVTVDSNGAIVECVIDIAQTKIGISADGKITSDLNAEYPSKRELGDDYGMKVASAIGKEWYEQADAFAAWAVGKTASDISNMAITEGKAGDEDLAASVSIHVTGFQAAVLEAMDTAVAGGAVAGDKLGLGLTTNIAKSTDATADADGVAEAYTTISVLTVNGDGVITSSLIDAVQAKVSFDAKGAITADTSADVPSKNELGDAYGMKAASSIGKEWNEQAAAYAEYTVGKTVDEVNGTAVEEGRATDADLAASVSVHITDFNTAITKAVASAQ</sequence>
<protein>
    <submittedName>
        <fullName evidence="2">Uncharacterized protein</fullName>
    </submittedName>
</protein>
<evidence type="ECO:0000313" key="3">
    <source>
        <dbReference type="Proteomes" id="UP000219563"/>
    </source>
</evidence>
<dbReference type="AlphaFoldDB" id="A0A285SF30"/>
<dbReference type="Gene3D" id="3.90.1010.20">
    <property type="match status" value="2"/>
</dbReference>
<evidence type="ECO:0000313" key="2">
    <source>
        <dbReference type="EMBL" id="SOC06361.1"/>
    </source>
</evidence>
<dbReference type="PROSITE" id="PS51257">
    <property type="entry name" value="PROKAR_LIPOPROTEIN"/>
    <property type="match status" value="1"/>
</dbReference>
<accession>A0A285SF30</accession>
<evidence type="ECO:0000256" key="1">
    <source>
        <dbReference type="SAM" id="SignalP"/>
    </source>
</evidence>
<proteinExistence type="predicted"/>
<gene>
    <name evidence="2" type="ORF">SAMN02910411_2254</name>
</gene>
<dbReference type="Proteomes" id="UP000219563">
    <property type="component" value="Unassembled WGS sequence"/>
</dbReference>
<dbReference type="EMBL" id="OBMR01000007">
    <property type="protein sequence ID" value="SOC06361.1"/>
    <property type="molecule type" value="Genomic_DNA"/>
</dbReference>
<reference evidence="2 3" key="1">
    <citation type="submission" date="2017-08" db="EMBL/GenBank/DDBJ databases">
        <authorList>
            <person name="de Groot N.N."/>
        </authorList>
    </citation>
    <scope>NUCLEOTIDE SEQUENCE [LARGE SCALE GENOMIC DNA]</scope>
    <source>
        <strain evidence="2 3">DSM 9787</strain>
    </source>
</reference>
<name>A0A285SF30_9FIRM</name>
<dbReference type="RefSeq" id="WP_097076539.1">
    <property type="nucleotide sequence ID" value="NZ_OBMR01000007.1"/>
</dbReference>
<feature type="chain" id="PRO_5038442654" evidence="1">
    <location>
        <begin position="23"/>
        <end position="361"/>
    </location>
</feature>
<organism evidence="2 3">
    <name type="scientific">Pseudobutyrivibrio ruminis DSM 9787</name>
    <dbReference type="NCBI Taxonomy" id="1123011"/>
    <lineage>
        <taxon>Bacteria</taxon>
        <taxon>Bacillati</taxon>
        <taxon>Bacillota</taxon>
        <taxon>Clostridia</taxon>
        <taxon>Lachnospirales</taxon>
        <taxon>Lachnospiraceae</taxon>
        <taxon>Pseudobutyrivibrio</taxon>
    </lineage>
</organism>